<feature type="domain" description="HD-GYP" evidence="3">
    <location>
        <begin position="146"/>
        <end position="343"/>
    </location>
</feature>
<feature type="domain" description="Response regulatory" evidence="2">
    <location>
        <begin position="2"/>
        <end position="119"/>
    </location>
</feature>
<dbReference type="PROSITE" id="PS51832">
    <property type="entry name" value="HD_GYP"/>
    <property type="match status" value="1"/>
</dbReference>
<dbReference type="SMART" id="SM00448">
    <property type="entry name" value="REC"/>
    <property type="match status" value="1"/>
</dbReference>
<dbReference type="InterPro" id="IPR052020">
    <property type="entry name" value="Cyclic_di-GMP/3'3'-cGAMP_PDE"/>
</dbReference>
<comment type="caution">
    <text evidence="4">The sequence shown here is derived from an EMBL/GenBank/DDBJ whole genome shotgun (WGS) entry which is preliminary data.</text>
</comment>
<dbReference type="Gene3D" id="1.10.3210.10">
    <property type="entry name" value="Hypothetical protein af1432"/>
    <property type="match status" value="1"/>
</dbReference>
<organism evidence="4 5">
    <name type="scientific">Pseudoduganella danionis</name>
    <dbReference type="NCBI Taxonomy" id="1890295"/>
    <lineage>
        <taxon>Bacteria</taxon>
        <taxon>Pseudomonadati</taxon>
        <taxon>Pseudomonadota</taxon>
        <taxon>Betaproteobacteria</taxon>
        <taxon>Burkholderiales</taxon>
        <taxon>Oxalobacteraceae</taxon>
        <taxon>Telluria group</taxon>
        <taxon>Pseudoduganella</taxon>
    </lineage>
</organism>
<dbReference type="CDD" id="cd17551">
    <property type="entry name" value="REC_RpfG-like"/>
    <property type="match status" value="1"/>
</dbReference>
<proteinExistence type="predicted"/>
<evidence type="ECO:0000259" key="2">
    <source>
        <dbReference type="PROSITE" id="PS50110"/>
    </source>
</evidence>
<accession>A0ABW9SKU9</accession>
<dbReference type="Proteomes" id="UP000735592">
    <property type="component" value="Unassembled WGS sequence"/>
</dbReference>
<protein>
    <submittedName>
        <fullName evidence="4">Response regulator</fullName>
    </submittedName>
</protein>
<dbReference type="Pfam" id="PF13487">
    <property type="entry name" value="HD_5"/>
    <property type="match status" value="1"/>
</dbReference>
<gene>
    <name evidence="4" type="ORF">GM655_06900</name>
</gene>
<dbReference type="SMART" id="SM00471">
    <property type="entry name" value="HDc"/>
    <property type="match status" value="1"/>
</dbReference>
<dbReference type="PANTHER" id="PTHR45228">
    <property type="entry name" value="CYCLIC DI-GMP PHOSPHODIESTERASE TM_0186-RELATED"/>
    <property type="match status" value="1"/>
</dbReference>
<dbReference type="PROSITE" id="PS50110">
    <property type="entry name" value="RESPONSE_REGULATORY"/>
    <property type="match status" value="1"/>
</dbReference>
<evidence type="ECO:0000313" key="4">
    <source>
        <dbReference type="EMBL" id="MTW32551.1"/>
    </source>
</evidence>
<evidence type="ECO:0000259" key="3">
    <source>
        <dbReference type="PROSITE" id="PS51832"/>
    </source>
</evidence>
<sequence length="353" mass="38981">MKVLIVDDNPVNLALLTHVLGTIAVAQPVPFADPEAALAWCAGEVPDLVLLDYQMPQMDGLECLRRLRVLPGLQNVPIMMLTADTSQAVRHEALRLGANDFLTRPFNHTELHARIGNLLVWRLGQNQLAEHTERLGYAVQQAEAKASARTTELVQRLLEATQRRDPDTAAHMTRIADYALLIARQLRLDDSLCQQIADAAPLHDVGKLALPDELLCKTDVLSQDELALMRTHAEKGAAILADSDVPLLRMAAQMAHSHHEHFDGSGYPQGLAGDAIPLVARIVAVADVFDSLTSAKPYRPGWEVAEATQYLRDKRGSQFDPECVDALLRDMVGVRIIHTHYEQQAHRATRRAA</sequence>
<dbReference type="CDD" id="cd00077">
    <property type="entry name" value="HDc"/>
    <property type="match status" value="1"/>
</dbReference>
<dbReference type="Pfam" id="PF00072">
    <property type="entry name" value="Response_reg"/>
    <property type="match status" value="1"/>
</dbReference>
<keyword evidence="1" id="KW-0597">Phosphoprotein</keyword>
<dbReference type="InterPro" id="IPR037522">
    <property type="entry name" value="HD_GYP_dom"/>
</dbReference>
<name>A0ABW9SKU9_9BURK</name>
<dbReference type="InterPro" id="IPR003607">
    <property type="entry name" value="HD/PDEase_dom"/>
</dbReference>
<dbReference type="SUPFAM" id="SSF52172">
    <property type="entry name" value="CheY-like"/>
    <property type="match status" value="1"/>
</dbReference>
<evidence type="ECO:0000256" key="1">
    <source>
        <dbReference type="PROSITE-ProRule" id="PRU00169"/>
    </source>
</evidence>
<evidence type="ECO:0000313" key="5">
    <source>
        <dbReference type="Proteomes" id="UP000735592"/>
    </source>
</evidence>
<dbReference type="EMBL" id="WNKW01000001">
    <property type="protein sequence ID" value="MTW32551.1"/>
    <property type="molecule type" value="Genomic_DNA"/>
</dbReference>
<dbReference type="SUPFAM" id="SSF109604">
    <property type="entry name" value="HD-domain/PDEase-like"/>
    <property type="match status" value="1"/>
</dbReference>
<dbReference type="InterPro" id="IPR001789">
    <property type="entry name" value="Sig_transdc_resp-reg_receiver"/>
</dbReference>
<keyword evidence="5" id="KW-1185">Reference proteome</keyword>
<dbReference type="PANTHER" id="PTHR45228:SF1">
    <property type="entry name" value="CYCLIC DI-GMP PHOSPHODIESTERASE TM_0186"/>
    <property type="match status" value="1"/>
</dbReference>
<dbReference type="InterPro" id="IPR011006">
    <property type="entry name" value="CheY-like_superfamily"/>
</dbReference>
<reference evidence="4 5" key="1">
    <citation type="submission" date="2019-11" db="EMBL/GenBank/DDBJ databases">
        <title>Type strains purchased from KCTC, JCM and DSMZ.</title>
        <authorList>
            <person name="Lu H."/>
        </authorList>
    </citation>
    <scope>NUCLEOTIDE SEQUENCE [LARGE SCALE GENOMIC DNA]</scope>
    <source>
        <strain evidence="4 5">DSM 103461</strain>
    </source>
</reference>
<feature type="modified residue" description="4-aspartylphosphate" evidence="1">
    <location>
        <position position="52"/>
    </location>
</feature>
<dbReference type="RefSeq" id="WP_155433795.1">
    <property type="nucleotide sequence ID" value="NZ_JBHLXK010000003.1"/>
</dbReference>
<dbReference type="Gene3D" id="3.40.50.2300">
    <property type="match status" value="1"/>
</dbReference>